<feature type="region of interest" description="Disordered" evidence="1">
    <location>
        <begin position="426"/>
        <end position="462"/>
    </location>
</feature>
<dbReference type="AlphaFoldDB" id="A0A1M7Y4D7"/>
<evidence type="ECO:0000256" key="1">
    <source>
        <dbReference type="SAM" id="MobiDB-lite"/>
    </source>
</evidence>
<evidence type="ECO:0000313" key="3">
    <source>
        <dbReference type="Proteomes" id="UP000184603"/>
    </source>
</evidence>
<dbReference type="EMBL" id="FRFE01000007">
    <property type="protein sequence ID" value="SHO47140.1"/>
    <property type="molecule type" value="Genomic_DNA"/>
</dbReference>
<organism evidence="2 3">
    <name type="scientific">Desulfopila aestuarii DSM 18488</name>
    <dbReference type="NCBI Taxonomy" id="1121416"/>
    <lineage>
        <taxon>Bacteria</taxon>
        <taxon>Pseudomonadati</taxon>
        <taxon>Thermodesulfobacteriota</taxon>
        <taxon>Desulfobulbia</taxon>
        <taxon>Desulfobulbales</taxon>
        <taxon>Desulfocapsaceae</taxon>
        <taxon>Desulfopila</taxon>
    </lineage>
</organism>
<feature type="compositionally biased region" description="Low complexity" evidence="1">
    <location>
        <begin position="426"/>
        <end position="437"/>
    </location>
</feature>
<dbReference type="InterPro" id="IPR023346">
    <property type="entry name" value="Lysozyme-like_dom_sf"/>
</dbReference>
<gene>
    <name evidence="2" type="ORF">SAMN02745220_01753</name>
</gene>
<evidence type="ECO:0008006" key="4">
    <source>
        <dbReference type="Google" id="ProtNLM"/>
    </source>
</evidence>
<name>A0A1M7Y4D7_9BACT</name>
<protein>
    <recommendedName>
        <fullName evidence="4">Transglycosylase SLT domain-containing protein</fullName>
    </recommendedName>
</protein>
<dbReference type="Proteomes" id="UP000184603">
    <property type="component" value="Unassembled WGS sequence"/>
</dbReference>
<proteinExistence type="predicted"/>
<evidence type="ECO:0000313" key="2">
    <source>
        <dbReference type="EMBL" id="SHO47140.1"/>
    </source>
</evidence>
<keyword evidence="3" id="KW-1185">Reference proteome</keyword>
<dbReference type="CDD" id="cd00254">
    <property type="entry name" value="LT-like"/>
    <property type="match status" value="1"/>
</dbReference>
<accession>A0A1M7Y4D7</accession>
<dbReference type="SUPFAM" id="SSF53955">
    <property type="entry name" value="Lysozyme-like"/>
    <property type="match status" value="1"/>
</dbReference>
<reference evidence="2 3" key="1">
    <citation type="submission" date="2016-12" db="EMBL/GenBank/DDBJ databases">
        <authorList>
            <person name="Song W.-J."/>
            <person name="Kurnit D.M."/>
        </authorList>
    </citation>
    <scope>NUCLEOTIDE SEQUENCE [LARGE SCALE GENOMIC DNA]</scope>
    <source>
        <strain evidence="2 3">DSM 18488</strain>
    </source>
</reference>
<sequence>MGQVGWYLEMEGEMGLSRKQKEKIRSGWCCCCLIVVLLTIPFSAVAETVKLPMTVDFALLRSLVAQQAYPEPEERAGVVVMNEGCNEIWLSSPQLGEENGEVRFQTDIHVVWGTPVAGNCVMPIRWSGTVVFWQQPKIDNDWRLRFVTRDSKLFNPVGEKAAIPSLIWELLKSNVHGYIDSIAVNLAPPIDNLKQFMQPQPIVFASSPAERFIASMHPEQPQVKKHSLAFNILAESDVPLTSEEDELGVPPIEDSEMEERLLALWQTWDALLVNMIGQLSSKELSIEDRQLLLDTLLSVRYEFSEVIGGPGLTTNFIRRQFITSWAALKPLFERHLAPNPADNLLGYLSFFTAADALVVLDRIGPMLGIDISREGFYRLAHMLSDRPLDETGEVNSPLRDLLGFGAPLAIPQPEVPAEIAPVEPEAAPIEPTPTDAPSADVPFRETEPSGGEEPQKGTAPFVPVPNEELLDDTGSGASYWPDWKQVFGVAEACAATTPQLDKVSGWTAELTPAEQLLPRVRLMLGKSAKKLEDKLDATVGEAGWGQRLLETTAWQESCFRQFIVKDKKITYLLSYNNTSVGVMQVNEKVWRGIYDLKELRWNIEYNIMAGSEILALYLNRYVAAHKDFLGKTEEPGRKYLATWLYALYNGGPGQLKKFPQRSASKKLYRTDLSFQERFEDVQKRGWETKVDCLPKG</sequence>
<dbReference type="Gene3D" id="1.10.530.10">
    <property type="match status" value="1"/>
</dbReference>